<feature type="region of interest" description="Disordered" evidence="1">
    <location>
        <begin position="50"/>
        <end position="71"/>
    </location>
</feature>
<name>A0A3P8X405_CYNSE</name>
<reference evidence="2 3" key="1">
    <citation type="journal article" date="2014" name="Nat. Genet.">
        <title>Whole-genome sequence of a flatfish provides insights into ZW sex chromosome evolution and adaptation to a benthic lifestyle.</title>
        <authorList>
            <person name="Chen S."/>
            <person name="Zhang G."/>
            <person name="Shao C."/>
            <person name="Huang Q."/>
            <person name="Liu G."/>
            <person name="Zhang P."/>
            <person name="Song W."/>
            <person name="An N."/>
            <person name="Chalopin D."/>
            <person name="Volff J.N."/>
            <person name="Hong Y."/>
            <person name="Li Q."/>
            <person name="Sha Z."/>
            <person name="Zhou H."/>
            <person name="Xie M."/>
            <person name="Yu Q."/>
            <person name="Liu Y."/>
            <person name="Xiang H."/>
            <person name="Wang N."/>
            <person name="Wu K."/>
            <person name="Yang C."/>
            <person name="Zhou Q."/>
            <person name="Liao X."/>
            <person name="Yang L."/>
            <person name="Hu Q."/>
            <person name="Zhang J."/>
            <person name="Meng L."/>
            <person name="Jin L."/>
            <person name="Tian Y."/>
            <person name="Lian J."/>
            <person name="Yang J."/>
            <person name="Miao G."/>
            <person name="Liu S."/>
            <person name="Liang Z."/>
            <person name="Yan F."/>
            <person name="Li Y."/>
            <person name="Sun B."/>
            <person name="Zhang H."/>
            <person name="Zhang J."/>
            <person name="Zhu Y."/>
            <person name="Du M."/>
            <person name="Zhao Y."/>
            <person name="Schartl M."/>
            <person name="Tang Q."/>
            <person name="Wang J."/>
        </authorList>
    </citation>
    <scope>NUCLEOTIDE SEQUENCE</scope>
</reference>
<dbReference type="Ensembl" id="ENSCSET00000032872.1">
    <property type="protein sequence ID" value="ENSCSEP00000032451.1"/>
    <property type="gene ID" value="ENSCSEG00000020826.1"/>
</dbReference>
<reference evidence="2" key="2">
    <citation type="submission" date="2025-08" db="UniProtKB">
        <authorList>
            <consortium name="Ensembl"/>
        </authorList>
    </citation>
    <scope>IDENTIFICATION</scope>
</reference>
<sequence>TKPTSLLCILMWSRPNIHPAQTMGLGMSKDTENTGVVRVLLTTRAPCDDMTRFPTLSSDHGGKRRPKFLEKDWRMAQASLSRLPEAKP</sequence>
<evidence type="ECO:0000256" key="1">
    <source>
        <dbReference type="SAM" id="MobiDB-lite"/>
    </source>
</evidence>
<keyword evidence="3" id="KW-1185">Reference proteome</keyword>
<organism evidence="2 3">
    <name type="scientific">Cynoglossus semilaevis</name>
    <name type="common">Tongue sole</name>
    <dbReference type="NCBI Taxonomy" id="244447"/>
    <lineage>
        <taxon>Eukaryota</taxon>
        <taxon>Metazoa</taxon>
        <taxon>Chordata</taxon>
        <taxon>Craniata</taxon>
        <taxon>Vertebrata</taxon>
        <taxon>Euteleostomi</taxon>
        <taxon>Actinopterygii</taxon>
        <taxon>Neopterygii</taxon>
        <taxon>Teleostei</taxon>
        <taxon>Neoteleostei</taxon>
        <taxon>Acanthomorphata</taxon>
        <taxon>Carangaria</taxon>
        <taxon>Pleuronectiformes</taxon>
        <taxon>Pleuronectoidei</taxon>
        <taxon>Cynoglossidae</taxon>
        <taxon>Cynoglossinae</taxon>
        <taxon>Cynoglossus</taxon>
    </lineage>
</organism>
<reference evidence="2" key="3">
    <citation type="submission" date="2025-09" db="UniProtKB">
        <authorList>
            <consortium name="Ensembl"/>
        </authorList>
    </citation>
    <scope>IDENTIFICATION</scope>
</reference>
<protein>
    <submittedName>
        <fullName evidence="2">Uncharacterized protein</fullName>
    </submittedName>
</protein>
<dbReference type="InParanoid" id="A0A3P8X405"/>
<dbReference type="AlphaFoldDB" id="A0A3P8X405"/>
<evidence type="ECO:0000313" key="2">
    <source>
        <dbReference type="Ensembl" id="ENSCSEP00000032451.1"/>
    </source>
</evidence>
<proteinExistence type="predicted"/>
<accession>A0A3P8X405</accession>
<dbReference type="Proteomes" id="UP000265120">
    <property type="component" value="Chromosome 9"/>
</dbReference>
<evidence type="ECO:0000313" key="3">
    <source>
        <dbReference type="Proteomes" id="UP000265120"/>
    </source>
</evidence>